<evidence type="ECO:0000256" key="1">
    <source>
        <dbReference type="SAM" id="SignalP"/>
    </source>
</evidence>
<reference evidence="2" key="1">
    <citation type="submission" date="2023-06" db="EMBL/GenBank/DDBJ databases">
        <title>Genome-scale phylogeny and comparative genomics of the fungal order Sordariales.</title>
        <authorList>
            <consortium name="Lawrence Berkeley National Laboratory"/>
            <person name="Hensen N."/>
            <person name="Bonometti L."/>
            <person name="Westerberg I."/>
            <person name="Brannstrom I.O."/>
            <person name="Guillou S."/>
            <person name="Cros-Aarteil S."/>
            <person name="Calhoun S."/>
            <person name="Haridas S."/>
            <person name="Kuo A."/>
            <person name="Mondo S."/>
            <person name="Pangilinan J."/>
            <person name="Riley R."/>
            <person name="Labutti K."/>
            <person name="Andreopoulos B."/>
            <person name="Lipzen A."/>
            <person name="Chen C."/>
            <person name="Yanf M."/>
            <person name="Daum C."/>
            <person name="Ng V."/>
            <person name="Clum A."/>
            <person name="Steindorff A."/>
            <person name="Ohm R."/>
            <person name="Martin F."/>
            <person name="Silar P."/>
            <person name="Natvig D."/>
            <person name="Lalanne C."/>
            <person name="Gautier V."/>
            <person name="Ament-Velasquez S.L."/>
            <person name="Kruys A."/>
            <person name="Hutchinson M.I."/>
            <person name="Powell A.J."/>
            <person name="Barry K."/>
            <person name="Miller A.N."/>
            <person name="Grigoriev I.V."/>
            <person name="Debuchy R."/>
            <person name="Gladieux P."/>
            <person name="Thoren M.H."/>
            <person name="Johannesson H."/>
        </authorList>
    </citation>
    <scope>NUCLEOTIDE SEQUENCE</scope>
    <source>
        <strain evidence="2">SMH4607-1</strain>
    </source>
</reference>
<dbReference type="Proteomes" id="UP001172102">
    <property type="component" value="Unassembled WGS sequence"/>
</dbReference>
<name>A0AA40DKM9_9PEZI</name>
<dbReference type="EMBL" id="JAUKUA010000007">
    <property type="protein sequence ID" value="KAK0704751.1"/>
    <property type="molecule type" value="Genomic_DNA"/>
</dbReference>
<evidence type="ECO:0008006" key="4">
    <source>
        <dbReference type="Google" id="ProtNLM"/>
    </source>
</evidence>
<proteinExistence type="predicted"/>
<keyword evidence="1" id="KW-0732">Signal</keyword>
<gene>
    <name evidence="2" type="ORF">B0H67DRAFT_359410</name>
</gene>
<sequence>MWPVAPLSALSTVCFVNFGFCSPHTAVVTSSELIGARLERRLQSVERSTKNCSCSGSLGNLGSDGVWKDWRKMCDAEAVCEPFWESRDTLPHVHLPGHSIQVCPIAQWQTPWTAIPRTCNDAVILLAPPRQSLTTRKDNA</sequence>
<keyword evidence="3" id="KW-1185">Reference proteome</keyword>
<comment type="caution">
    <text evidence="2">The sequence shown here is derived from an EMBL/GenBank/DDBJ whole genome shotgun (WGS) entry which is preliminary data.</text>
</comment>
<feature type="signal peptide" evidence="1">
    <location>
        <begin position="1"/>
        <end position="21"/>
    </location>
</feature>
<dbReference type="AlphaFoldDB" id="A0AA40DKM9"/>
<evidence type="ECO:0000313" key="3">
    <source>
        <dbReference type="Proteomes" id="UP001172102"/>
    </source>
</evidence>
<protein>
    <recommendedName>
        <fullName evidence="4">Secreted protein</fullName>
    </recommendedName>
</protein>
<organism evidence="2 3">
    <name type="scientific">Lasiosphaeris hirsuta</name>
    <dbReference type="NCBI Taxonomy" id="260670"/>
    <lineage>
        <taxon>Eukaryota</taxon>
        <taxon>Fungi</taxon>
        <taxon>Dikarya</taxon>
        <taxon>Ascomycota</taxon>
        <taxon>Pezizomycotina</taxon>
        <taxon>Sordariomycetes</taxon>
        <taxon>Sordariomycetidae</taxon>
        <taxon>Sordariales</taxon>
        <taxon>Lasiosphaeriaceae</taxon>
        <taxon>Lasiosphaeris</taxon>
    </lineage>
</organism>
<feature type="chain" id="PRO_5041273985" description="Secreted protein" evidence="1">
    <location>
        <begin position="22"/>
        <end position="140"/>
    </location>
</feature>
<accession>A0AA40DKM9</accession>
<evidence type="ECO:0000313" key="2">
    <source>
        <dbReference type="EMBL" id="KAK0704751.1"/>
    </source>
</evidence>